<name>A0A3R6FDF6_9BACT</name>
<evidence type="ECO:0000313" key="1">
    <source>
        <dbReference type="EMBL" id="RHK48097.1"/>
    </source>
</evidence>
<organism evidence="1 2">
    <name type="scientific">Leyella stercorea</name>
    <dbReference type="NCBI Taxonomy" id="363265"/>
    <lineage>
        <taxon>Bacteria</taxon>
        <taxon>Pseudomonadati</taxon>
        <taxon>Bacteroidota</taxon>
        <taxon>Bacteroidia</taxon>
        <taxon>Bacteroidales</taxon>
        <taxon>Prevotellaceae</taxon>
        <taxon>Leyella</taxon>
    </lineage>
</organism>
<keyword evidence="2" id="KW-1185">Reference proteome</keyword>
<dbReference type="InterPro" id="IPR018490">
    <property type="entry name" value="cNMP-bd_dom_sf"/>
</dbReference>
<protein>
    <submittedName>
        <fullName evidence="1">Crp/Fnr family transcriptional regulator</fullName>
    </submittedName>
</protein>
<dbReference type="EMBL" id="QRNO01000072">
    <property type="protein sequence ID" value="RHK48097.1"/>
    <property type="molecule type" value="Genomic_DNA"/>
</dbReference>
<reference evidence="1 2" key="1">
    <citation type="submission" date="2018-08" db="EMBL/GenBank/DDBJ databases">
        <title>A genome reference for cultivated species of the human gut microbiota.</title>
        <authorList>
            <person name="Zou Y."/>
            <person name="Xue W."/>
            <person name="Luo G."/>
        </authorList>
    </citation>
    <scope>NUCLEOTIDE SEQUENCE [LARGE SCALE GENOMIC DNA]</scope>
    <source>
        <strain evidence="1 2">AF42-9</strain>
    </source>
</reference>
<dbReference type="InterPro" id="IPR014710">
    <property type="entry name" value="RmlC-like_jellyroll"/>
</dbReference>
<comment type="caution">
    <text evidence="1">The sequence shown here is derived from an EMBL/GenBank/DDBJ whole genome shotgun (WGS) entry which is preliminary data.</text>
</comment>
<dbReference type="Gene3D" id="2.60.120.10">
    <property type="entry name" value="Jelly Rolls"/>
    <property type="match status" value="1"/>
</dbReference>
<evidence type="ECO:0000313" key="2">
    <source>
        <dbReference type="Proteomes" id="UP000286598"/>
    </source>
</evidence>
<dbReference type="SUPFAM" id="SSF51206">
    <property type="entry name" value="cAMP-binding domain-like"/>
    <property type="match status" value="1"/>
</dbReference>
<dbReference type="Proteomes" id="UP000286598">
    <property type="component" value="Unassembled WGS sequence"/>
</dbReference>
<accession>A0A3R6FDF6</accession>
<gene>
    <name evidence="1" type="ORF">DW060_11275</name>
</gene>
<dbReference type="AlphaFoldDB" id="A0A3R6FDF6"/>
<proteinExistence type="predicted"/>
<sequence>MFNLYQDGLELEPLRRYCMEQGEVRLLKRGEIFEDAGKPSKYVAYVERGCFKYMVNNEEEGKDYCTGFAFEGEFVADYPNCLTGRKSELTIVAGTTCKIFQILGKELDNLLDSLHTKGLKQAISDSLFAQVYAQYLDTYRMTTRERYKRLLIRCPELVQSINLKDIASYLKVTPTTISNIRREFTFGE</sequence>